<dbReference type="PANTHER" id="PTHR30244">
    <property type="entry name" value="TRANSAMINASE"/>
    <property type="match status" value="1"/>
</dbReference>
<keyword evidence="2" id="KW-0808">Transferase</keyword>
<dbReference type="EC" id="2.6.1.87" evidence="2"/>
<keyword evidence="3" id="KW-1185">Reference proteome</keyword>
<sequence length="380" mass="43544">MRTKFPLFDIYWDKSDVENVSNIIKRGSYWAVGPEIKEFEKKISEFFNCKYALAFCNGTAALHSLLLAYGITSGEVIVPSFTFIATANAVILAGATPIFADIEDETLGLDPVDVERKITSKTKAIIPVHYGGKVCKNIHKLKDIAVKNNLLLIEDNAESFGAKIDNFYAGTIGDSAILSFCQNKILPTGEGGAIITNDQDLYEKLILIRSHGRVEQKNIDYFSDIHMEDYVQVGYNYRMPTICAALGISQLEKIEFLIKKRRKIGNYYDKNLKDISEIEILPEYFGSRNVYQLYSILVKDPFVREELQDYLMKRNIFTKIYFAPIHLKSYYKLKYKYSEGYLPVTEKISKKILTLPISLTFSEEEQNYIIDSIKEFFLKK</sequence>
<dbReference type="PANTHER" id="PTHR30244:SF34">
    <property type="entry name" value="DTDP-4-AMINO-4,6-DIDEOXYGALACTOSE TRANSAMINASE"/>
    <property type="match status" value="1"/>
</dbReference>
<evidence type="ECO:0000313" key="2">
    <source>
        <dbReference type="EMBL" id="UYP48048.1"/>
    </source>
</evidence>
<dbReference type="EMBL" id="CP104013">
    <property type="protein sequence ID" value="UYP48048.1"/>
    <property type="molecule type" value="Genomic_DNA"/>
</dbReference>
<evidence type="ECO:0000313" key="3">
    <source>
        <dbReference type="Proteomes" id="UP001208689"/>
    </source>
</evidence>
<dbReference type="SUPFAM" id="SSF53383">
    <property type="entry name" value="PLP-dependent transferases"/>
    <property type="match status" value="1"/>
</dbReference>
<accession>A0ABY6HXE5</accession>
<dbReference type="InterPro" id="IPR000653">
    <property type="entry name" value="DegT/StrS_aminotransferase"/>
</dbReference>
<protein>
    <submittedName>
        <fullName evidence="2">UDP-4-amino-4-deoxy-L-arabinose--oxoglutarate aminotransferase</fullName>
        <ecNumber evidence="2">2.6.1.87</ecNumber>
    </submittedName>
</protein>
<dbReference type="InterPro" id="IPR015421">
    <property type="entry name" value="PyrdxlP-dep_Trfase_major"/>
</dbReference>
<dbReference type="GO" id="GO:0099620">
    <property type="term" value="F:UDP-4-amino-4-deoxy-L-arabinose aminotransferase"/>
    <property type="evidence" value="ECO:0007669"/>
    <property type="project" value="UniProtKB-EC"/>
</dbReference>
<dbReference type="Proteomes" id="UP001208689">
    <property type="component" value="Chromosome"/>
</dbReference>
<dbReference type="PIRSF" id="PIRSF000390">
    <property type="entry name" value="PLP_StrS"/>
    <property type="match status" value="1"/>
</dbReference>
<dbReference type="InterPro" id="IPR015422">
    <property type="entry name" value="PyrdxlP-dep_Trfase_small"/>
</dbReference>
<name>A0ABY6HXE5_9ARCH</name>
<dbReference type="Gene3D" id="3.90.1150.10">
    <property type="entry name" value="Aspartate Aminotransferase, domain 1"/>
    <property type="match status" value="1"/>
</dbReference>
<keyword evidence="1" id="KW-0663">Pyridoxal phosphate</keyword>
<dbReference type="Gene3D" id="3.40.640.10">
    <property type="entry name" value="Type I PLP-dependent aspartate aminotransferase-like (Major domain)"/>
    <property type="match status" value="1"/>
</dbReference>
<dbReference type="Pfam" id="PF01041">
    <property type="entry name" value="DegT_DnrJ_EryC1"/>
    <property type="match status" value="1"/>
</dbReference>
<proteinExistence type="inferred from homology"/>
<organism evidence="2 3">
    <name type="scientific">Candidatus Lokiarchaeum ossiferum</name>
    <dbReference type="NCBI Taxonomy" id="2951803"/>
    <lineage>
        <taxon>Archaea</taxon>
        <taxon>Promethearchaeati</taxon>
        <taxon>Promethearchaeota</taxon>
        <taxon>Promethearchaeia</taxon>
        <taxon>Promethearchaeales</taxon>
        <taxon>Promethearchaeaceae</taxon>
        <taxon>Candidatus Lokiarchaeum</taxon>
    </lineage>
</organism>
<evidence type="ECO:0000256" key="1">
    <source>
        <dbReference type="RuleBase" id="RU004508"/>
    </source>
</evidence>
<reference evidence="2" key="1">
    <citation type="submission" date="2022-09" db="EMBL/GenBank/DDBJ databases">
        <title>Actin cytoskeleton and complex cell architecture in an #Asgard archaeon.</title>
        <authorList>
            <person name="Ponce Toledo R.I."/>
            <person name="Schleper C."/>
            <person name="Rodrigues Oliveira T."/>
            <person name="Wollweber F."/>
            <person name="Xu J."/>
            <person name="Rittmann S."/>
            <person name="Klingl A."/>
            <person name="Pilhofer M."/>
        </authorList>
    </citation>
    <scope>NUCLEOTIDE SEQUENCE</scope>
    <source>
        <strain evidence="2">B-35</strain>
    </source>
</reference>
<keyword evidence="2" id="KW-0032">Aminotransferase</keyword>
<dbReference type="CDD" id="cd00616">
    <property type="entry name" value="AHBA_syn"/>
    <property type="match status" value="1"/>
</dbReference>
<dbReference type="InterPro" id="IPR015424">
    <property type="entry name" value="PyrdxlP-dep_Trfase"/>
</dbReference>
<gene>
    <name evidence="2" type="ORF">NEF87_004333</name>
</gene>
<comment type="similarity">
    <text evidence="1">Belongs to the DegT/DnrJ/EryC1 family.</text>
</comment>